<feature type="domain" description="Unconventional myosin-XVIIIa SH3" evidence="1">
    <location>
        <begin position="35"/>
        <end position="94"/>
    </location>
</feature>
<sequence length="99" mass="11164">MCEVVRPSCVLPLTKRGVTEHHVFPKFGTKDLARSEEQVAAARAWLDAERVWLVHRGGFCAARQLRETDSGEALPEGRVRLKLEHNGDVIEVDEDDVEK</sequence>
<organism evidence="2 3">
    <name type="scientific">Petrolisthes cinctipes</name>
    <name type="common">Flat porcelain crab</name>
    <dbReference type="NCBI Taxonomy" id="88211"/>
    <lineage>
        <taxon>Eukaryota</taxon>
        <taxon>Metazoa</taxon>
        <taxon>Ecdysozoa</taxon>
        <taxon>Arthropoda</taxon>
        <taxon>Crustacea</taxon>
        <taxon>Multicrustacea</taxon>
        <taxon>Malacostraca</taxon>
        <taxon>Eumalacostraca</taxon>
        <taxon>Eucarida</taxon>
        <taxon>Decapoda</taxon>
        <taxon>Pleocyemata</taxon>
        <taxon>Anomura</taxon>
        <taxon>Galatheoidea</taxon>
        <taxon>Porcellanidae</taxon>
        <taxon>Petrolisthes</taxon>
    </lineage>
</organism>
<proteinExistence type="predicted"/>
<gene>
    <name evidence="2" type="ORF">Pcinc_039234</name>
</gene>
<name>A0AAE1BQ86_PETCI</name>
<accession>A0AAE1BQ86</accession>
<dbReference type="EMBL" id="JAWQEG010006642">
    <property type="protein sequence ID" value="KAK3854267.1"/>
    <property type="molecule type" value="Genomic_DNA"/>
</dbReference>
<evidence type="ECO:0000259" key="1">
    <source>
        <dbReference type="Pfam" id="PF24556"/>
    </source>
</evidence>
<protein>
    <recommendedName>
        <fullName evidence="1">Unconventional myosin-XVIIIa SH3 domain-containing protein</fullName>
    </recommendedName>
</protein>
<reference evidence="2" key="1">
    <citation type="submission" date="2023-10" db="EMBL/GenBank/DDBJ databases">
        <title>Genome assemblies of two species of porcelain crab, Petrolisthes cinctipes and Petrolisthes manimaculis (Anomura: Porcellanidae).</title>
        <authorList>
            <person name="Angst P."/>
        </authorList>
    </citation>
    <scope>NUCLEOTIDE SEQUENCE</scope>
    <source>
        <strain evidence="2">PB745_01</strain>
        <tissue evidence="2">Gill</tissue>
    </source>
</reference>
<evidence type="ECO:0000313" key="2">
    <source>
        <dbReference type="EMBL" id="KAK3854267.1"/>
    </source>
</evidence>
<dbReference type="AlphaFoldDB" id="A0AAE1BQ86"/>
<dbReference type="Pfam" id="PF24556">
    <property type="entry name" value="SH3_Myosin-XVIIIa"/>
    <property type="match status" value="1"/>
</dbReference>
<dbReference type="Proteomes" id="UP001286313">
    <property type="component" value="Unassembled WGS sequence"/>
</dbReference>
<dbReference type="InterPro" id="IPR057772">
    <property type="entry name" value="SH3_Myo18a"/>
</dbReference>
<evidence type="ECO:0000313" key="3">
    <source>
        <dbReference type="Proteomes" id="UP001286313"/>
    </source>
</evidence>
<feature type="non-terminal residue" evidence="2">
    <location>
        <position position="1"/>
    </location>
</feature>
<keyword evidence="3" id="KW-1185">Reference proteome</keyword>
<comment type="caution">
    <text evidence="2">The sequence shown here is derived from an EMBL/GenBank/DDBJ whole genome shotgun (WGS) entry which is preliminary data.</text>
</comment>